<evidence type="ECO:0000313" key="1">
    <source>
        <dbReference type="EMBL" id="MBL0849239.1"/>
    </source>
</evidence>
<proteinExistence type="predicted"/>
<protein>
    <submittedName>
        <fullName evidence="1">Uncharacterized protein</fullName>
    </submittedName>
</protein>
<organism evidence="1 2">
    <name type="scientific">Candidatus Liberibacter ctenarytainae</name>
    <dbReference type="NCBI Taxonomy" id="2020335"/>
    <lineage>
        <taxon>Bacteria</taxon>
        <taxon>Pseudomonadati</taxon>
        <taxon>Pseudomonadota</taxon>
        <taxon>Alphaproteobacteria</taxon>
        <taxon>Hyphomicrobiales</taxon>
        <taxon>Rhizobiaceae</taxon>
        <taxon>Liberibacter</taxon>
    </lineage>
</organism>
<name>A0A937DM50_9HYPH</name>
<comment type="caution">
    <text evidence="1">The sequence shown here is derived from an EMBL/GenBank/DDBJ whole genome shotgun (WGS) entry which is preliminary data.</text>
</comment>
<evidence type="ECO:0000313" key="2">
    <source>
        <dbReference type="Proteomes" id="UP000736856"/>
    </source>
</evidence>
<reference evidence="1" key="1">
    <citation type="submission" date="2019-02" db="EMBL/GenBank/DDBJ databases">
        <title>A novel Candidatus Liberibacter species associated with the New Zealand native fuchsia psyllid, Ctenarytaina fuchsiae.</title>
        <authorList>
            <person name="Thompson S.M."/>
            <person name="Jorgensen N."/>
            <person name="David C."/>
            <person name="Bulman S.R."/>
            <person name="Smith G.R."/>
        </authorList>
    </citation>
    <scope>NUCLEOTIDE SEQUENCE</scope>
    <source>
        <strain evidence="1">Oxford</strain>
    </source>
</reference>
<dbReference type="AlphaFoldDB" id="A0A937DM50"/>
<gene>
    <name evidence="1" type="ORF">EU981_04100</name>
</gene>
<sequence length="81" mass="10093">MEYQWLFDTALFFYIVVRDLIYKRDLRNVWKNFSAELKERRIFLPTRMLKEEDREKLINEEIFAEEEVKKKKESEEENNGL</sequence>
<dbReference type="Proteomes" id="UP000736856">
    <property type="component" value="Unassembled WGS sequence"/>
</dbReference>
<dbReference type="EMBL" id="SEOL01000008">
    <property type="protein sequence ID" value="MBL0849239.1"/>
    <property type="molecule type" value="Genomic_DNA"/>
</dbReference>
<accession>A0A937DM50</accession>